<dbReference type="SFLD" id="SFLDG01137">
    <property type="entry name" value="C1.6.1:_Phosphoserine_Phosphat"/>
    <property type="match status" value="1"/>
</dbReference>
<dbReference type="SFLD" id="SFLDG01136">
    <property type="entry name" value="C1.6:_Phosphoserine_Phosphatas"/>
    <property type="match status" value="1"/>
</dbReference>
<evidence type="ECO:0000256" key="11">
    <source>
        <dbReference type="ARBA" id="ARBA00031693"/>
    </source>
</evidence>
<dbReference type="InterPro" id="IPR050582">
    <property type="entry name" value="HAD-like_SerB"/>
</dbReference>
<comment type="catalytic activity">
    <reaction evidence="12">
        <text>O-phospho-L-serine + H2O = L-serine + phosphate</text>
        <dbReference type="Rhea" id="RHEA:21208"/>
        <dbReference type="ChEBI" id="CHEBI:15377"/>
        <dbReference type="ChEBI" id="CHEBI:33384"/>
        <dbReference type="ChEBI" id="CHEBI:43474"/>
        <dbReference type="ChEBI" id="CHEBI:57524"/>
        <dbReference type="EC" id="3.1.3.3"/>
    </reaction>
</comment>
<evidence type="ECO:0000256" key="5">
    <source>
        <dbReference type="ARBA" id="ARBA00015196"/>
    </source>
</evidence>
<comment type="similarity">
    <text evidence="3">Belongs to the HAD-like hydrolase superfamily. SerB family.</text>
</comment>
<feature type="active site" description="Proton donor" evidence="14">
    <location>
        <position position="79"/>
    </location>
</feature>
<sequence length="278" mass="30519">MSTLILQGPHLTLDLANQIARHTQTELHPQGQCYRLYGRQPFSPQTLARLRSTYDGVDINLLPEDYHPEQVRLLVTDMDSTFINIECINEIAAFVGKEAQVSKITAAAMRGEINFETSLIQRVALLKGVPANVLAEIYEKRLAVNPGGETLLAALKQRGLKIALVSGGFTYFTERLKQEYNLDYTLANQLEIKNSRLTGTVVDGIVGAAAKAKFLRMLCEKLGIDSRQTVAVGDGANDLEMLRAAGLSVAYHAKPKVQAEARVALNHSALDGILPFLF</sequence>
<dbReference type="GO" id="GO:0000287">
    <property type="term" value="F:magnesium ion binding"/>
    <property type="evidence" value="ECO:0007669"/>
    <property type="project" value="TreeGrafter"/>
</dbReference>
<dbReference type="Proteomes" id="UP000001844">
    <property type="component" value="Chromosome"/>
</dbReference>
<dbReference type="OrthoDB" id="9792539at2"/>
<gene>
    <name evidence="15" type="ordered locus">Nhal_0674</name>
</gene>
<dbReference type="PANTHER" id="PTHR43344">
    <property type="entry name" value="PHOSPHOSERINE PHOSPHATASE"/>
    <property type="match status" value="1"/>
</dbReference>
<keyword evidence="9" id="KW-0460">Magnesium</keyword>
<evidence type="ECO:0000256" key="7">
    <source>
        <dbReference type="ARBA" id="ARBA00022723"/>
    </source>
</evidence>
<dbReference type="Pfam" id="PF00702">
    <property type="entry name" value="Hydrolase"/>
    <property type="match status" value="1"/>
</dbReference>
<keyword evidence="8 15" id="KW-0378">Hydrolase</keyword>
<dbReference type="RefSeq" id="WP_013031748.1">
    <property type="nucleotide sequence ID" value="NC_013960.1"/>
</dbReference>
<evidence type="ECO:0000256" key="10">
    <source>
        <dbReference type="ARBA" id="ARBA00023299"/>
    </source>
</evidence>
<feature type="active site" description="Nucleophile" evidence="14">
    <location>
        <position position="77"/>
    </location>
</feature>
<keyword evidence="7" id="KW-0479">Metal-binding</keyword>
<dbReference type="EMBL" id="CP001798">
    <property type="protein sequence ID" value="ADE13854.1"/>
    <property type="molecule type" value="Genomic_DNA"/>
</dbReference>
<dbReference type="SUPFAM" id="SSF56784">
    <property type="entry name" value="HAD-like"/>
    <property type="match status" value="1"/>
</dbReference>
<comment type="cofactor">
    <cofactor evidence="1">
        <name>Mg(2+)</name>
        <dbReference type="ChEBI" id="CHEBI:18420"/>
    </cofactor>
</comment>
<evidence type="ECO:0000256" key="1">
    <source>
        <dbReference type="ARBA" id="ARBA00001946"/>
    </source>
</evidence>
<evidence type="ECO:0000256" key="6">
    <source>
        <dbReference type="ARBA" id="ARBA00022605"/>
    </source>
</evidence>
<keyword evidence="6" id="KW-0028">Amino-acid biosynthesis</keyword>
<evidence type="ECO:0000256" key="14">
    <source>
        <dbReference type="PIRSR" id="PIRSR604469-1"/>
    </source>
</evidence>
<comment type="catalytic activity">
    <reaction evidence="13">
        <text>O-phospho-D-serine + H2O = D-serine + phosphate</text>
        <dbReference type="Rhea" id="RHEA:24873"/>
        <dbReference type="ChEBI" id="CHEBI:15377"/>
        <dbReference type="ChEBI" id="CHEBI:35247"/>
        <dbReference type="ChEBI" id="CHEBI:43474"/>
        <dbReference type="ChEBI" id="CHEBI:58680"/>
        <dbReference type="EC" id="3.1.3.3"/>
    </reaction>
</comment>
<keyword evidence="10" id="KW-0718">Serine biosynthesis</keyword>
<dbReference type="NCBIfam" id="TIGR00338">
    <property type="entry name" value="serB"/>
    <property type="match status" value="1"/>
</dbReference>
<dbReference type="NCBIfam" id="TIGR01488">
    <property type="entry name" value="HAD-SF-IB"/>
    <property type="match status" value="1"/>
</dbReference>
<dbReference type="GO" id="GO:0036424">
    <property type="term" value="F:L-phosphoserine phosphatase activity"/>
    <property type="evidence" value="ECO:0007669"/>
    <property type="project" value="InterPro"/>
</dbReference>
<dbReference type="PANTHER" id="PTHR43344:SF2">
    <property type="entry name" value="PHOSPHOSERINE PHOSPHATASE"/>
    <property type="match status" value="1"/>
</dbReference>
<dbReference type="InterPro" id="IPR004469">
    <property type="entry name" value="PSP"/>
</dbReference>
<dbReference type="Gene3D" id="3.40.50.1000">
    <property type="entry name" value="HAD superfamily/HAD-like"/>
    <property type="match status" value="1"/>
</dbReference>
<evidence type="ECO:0000256" key="4">
    <source>
        <dbReference type="ARBA" id="ARBA00012640"/>
    </source>
</evidence>
<evidence type="ECO:0000256" key="3">
    <source>
        <dbReference type="ARBA" id="ARBA00009184"/>
    </source>
</evidence>
<dbReference type="GO" id="GO:0006564">
    <property type="term" value="P:L-serine biosynthetic process"/>
    <property type="evidence" value="ECO:0007669"/>
    <property type="project" value="UniProtKB-KW"/>
</dbReference>
<organism evidence="15 16">
    <name type="scientific">Nitrosococcus halophilus (strain Nc4)</name>
    <dbReference type="NCBI Taxonomy" id="472759"/>
    <lineage>
        <taxon>Bacteria</taxon>
        <taxon>Pseudomonadati</taxon>
        <taxon>Pseudomonadota</taxon>
        <taxon>Gammaproteobacteria</taxon>
        <taxon>Chromatiales</taxon>
        <taxon>Chromatiaceae</taxon>
        <taxon>Nitrosococcus</taxon>
    </lineage>
</organism>
<dbReference type="SFLD" id="SFLDF00029">
    <property type="entry name" value="phosphoserine_phosphatase"/>
    <property type="match status" value="1"/>
</dbReference>
<evidence type="ECO:0000313" key="16">
    <source>
        <dbReference type="Proteomes" id="UP000001844"/>
    </source>
</evidence>
<dbReference type="AlphaFoldDB" id="D5BWX3"/>
<dbReference type="UniPathway" id="UPA00135">
    <property type="reaction ID" value="UER00198"/>
</dbReference>
<dbReference type="eggNOG" id="COG0560">
    <property type="taxonomic scope" value="Bacteria"/>
</dbReference>
<protein>
    <recommendedName>
        <fullName evidence="5">Phosphoserine phosphatase</fullName>
        <ecNumber evidence="4">3.1.3.3</ecNumber>
    </recommendedName>
    <alternativeName>
        <fullName evidence="11">O-phosphoserine phosphohydrolase</fullName>
    </alternativeName>
</protein>
<accession>D5BWX3</accession>
<evidence type="ECO:0000256" key="13">
    <source>
        <dbReference type="ARBA" id="ARBA00048523"/>
    </source>
</evidence>
<dbReference type="GO" id="GO:0005737">
    <property type="term" value="C:cytoplasm"/>
    <property type="evidence" value="ECO:0007669"/>
    <property type="project" value="TreeGrafter"/>
</dbReference>
<name>D5BWX3_NITHN</name>
<dbReference type="STRING" id="472759.Nhal_0674"/>
<dbReference type="KEGG" id="nhl:Nhal_0674"/>
<evidence type="ECO:0000313" key="15">
    <source>
        <dbReference type="EMBL" id="ADE13854.1"/>
    </source>
</evidence>
<dbReference type="InterPro" id="IPR023214">
    <property type="entry name" value="HAD_sf"/>
</dbReference>
<keyword evidence="16" id="KW-1185">Reference proteome</keyword>
<evidence type="ECO:0000256" key="8">
    <source>
        <dbReference type="ARBA" id="ARBA00022801"/>
    </source>
</evidence>
<dbReference type="SFLD" id="SFLDS00003">
    <property type="entry name" value="Haloacid_Dehalogenase"/>
    <property type="match status" value="1"/>
</dbReference>
<dbReference type="CDD" id="cd07500">
    <property type="entry name" value="HAD_PSP"/>
    <property type="match status" value="1"/>
</dbReference>
<comment type="pathway">
    <text evidence="2">Amino-acid biosynthesis; L-serine biosynthesis; L-serine from 3-phospho-D-glycerate: step 3/3.</text>
</comment>
<dbReference type="HOGENOM" id="CLU_036368_4_0_6"/>
<evidence type="ECO:0000256" key="9">
    <source>
        <dbReference type="ARBA" id="ARBA00022842"/>
    </source>
</evidence>
<reference evidence="16" key="1">
    <citation type="submission" date="2010-04" db="EMBL/GenBank/DDBJ databases">
        <title>Complete genome sequence of Nitrosococcus halophilus Nc4, a salt-adapted, aerobic obligate ammonia-oxidizing sulfur purple bacterium.</title>
        <authorList>
            <consortium name="US DOE Joint Genome Institute"/>
            <person name="Campbell M.A."/>
            <person name="Malfatti S.A."/>
            <person name="Chain P.S.G."/>
            <person name="Heidelberg J.F."/>
            <person name="Ward B.B."/>
            <person name="Klotz M.G."/>
        </authorList>
    </citation>
    <scope>NUCLEOTIDE SEQUENCE [LARGE SCALE GENOMIC DNA]</scope>
    <source>
        <strain evidence="16">Nc4</strain>
    </source>
</reference>
<dbReference type="InterPro" id="IPR036412">
    <property type="entry name" value="HAD-like_sf"/>
</dbReference>
<evidence type="ECO:0000256" key="2">
    <source>
        <dbReference type="ARBA" id="ARBA00005135"/>
    </source>
</evidence>
<evidence type="ECO:0000256" key="12">
    <source>
        <dbReference type="ARBA" id="ARBA00048138"/>
    </source>
</evidence>
<dbReference type="EC" id="3.1.3.3" evidence="4"/>
<proteinExistence type="inferred from homology"/>